<gene>
    <name evidence="1" type="ORF">EVAR_39930_1</name>
</gene>
<evidence type="ECO:0000313" key="2">
    <source>
        <dbReference type="Proteomes" id="UP000299102"/>
    </source>
</evidence>
<dbReference type="AlphaFoldDB" id="A0A4C1WNN9"/>
<name>A0A4C1WNN9_EUMVA</name>
<keyword evidence="2" id="KW-1185">Reference proteome</keyword>
<dbReference type="Proteomes" id="UP000299102">
    <property type="component" value="Unassembled WGS sequence"/>
</dbReference>
<dbReference type="EMBL" id="BGZK01000603">
    <property type="protein sequence ID" value="GBP52470.1"/>
    <property type="molecule type" value="Genomic_DNA"/>
</dbReference>
<protein>
    <submittedName>
        <fullName evidence="1">Uncharacterized protein</fullName>
    </submittedName>
</protein>
<comment type="caution">
    <text evidence="1">The sequence shown here is derived from an EMBL/GenBank/DDBJ whole genome shotgun (WGS) entry which is preliminary data.</text>
</comment>
<dbReference type="OrthoDB" id="8189826at2759"/>
<organism evidence="1 2">
    <name type="scientific">Eumeta variegata</name>
    <name type="common">Bagworm moth</name>
    <name type="synonym">Eumeta japonica</name>
    <dbReference type="NCBI Taxonomy" id="151549"/>
    <lineage>
        <taxon>Eukaryota</taxon>
        <taxon>Metazoa</taxon>
        <taxon>Ecdysozoa</taxon>
        <taxon>Arthropoda</taxon>
        <taxon>Hexapoda</taxon>
        <taxon>Insecta</taxon>
        <taxon>Pterygota</taxon>
        <taxon>Neoptera</taxon>
        <taxon>Endopterygota</taxon>
        <taxon>Lepidoptera</taxon>
        <taxon>Glossata</taxon>
        <taxon>Ditrysia</taxon>
        <taxon>Tineoidea</taxon>
        <taxon>Psychidae</taxon>
        <taxon>Oiketicinae</taxon>
        <taxon>Eumeta</taxon>
    </lineage>
</organism>
<proteinExistence type="predicted"/>
<reference evidence="1 2" key="1">
    <citation type="journal article" date="2019" name="Commun. Biol.">
        <title>The bagworm genome reveals a unique fibroin gene that provides high tensile strength.</title>
        <authorList>
            <person name="Kono N."/>
            <person name="Nakamura H."/>
            <person name="Ohtoshi R."/>
            <person name="Tomita M."/>
            <person name="Numata K."/>
            <person name="Arakawa K."/>
        </authorList>
    </citation>
    <scope>NUCLEOTIDE SEQUENCE [LARGE SCALE GENOMIC DNA]</scope>
</reference>
<evidence type="ECO:0000313" key="1">
    <source>
        <dbReference type="EMBL" id="GBP52470.1"/>
    </source>
</evidence>
<accession>A0A4C1WNN9</accession>
<sequence length="84" mass="9562">MLRFCFRDLANACESGGSLAVQPSKWEAPSLIPITGELNNESQRWFNRFNNGDLRLVDHLRFGRPPAWDVEATKQEVENQPAFA</sequence>